<evidence type="ECO:0000256" key="2">
    <source>
        <dbReference type="ARBA" id="ARBA00022649"/>
    </source>
</evidence>
<comment type="similarity">
    <text evidence="1 3">Belongs to the RelE toxin family.</text>
</comment>
<reference evidence="4 5" key="1">
    <citation type="submission" date="2015-06" db="EMBL/GenBank/DDBJ databases">
        <title>Marinobacter subterrani, a genetically tractable neutrophilic iron-oxidizing strain isolated from the Soudan Iron Mine.</title>
        <authorList>
            <person name="Bonis B.M."/>
            <person name="Gralnick J.A."/>
        </authorList>
    </citation>
    <scope>NUCLEOTIDE SEQUENCE [LARGE SCALE GENOMIC DNA]</scope>
    <source>
        <strain evidence="4 5">JG233</strain>
    </source>
</reference>
<keyword evidence="2" id="KW-1277">Toxin-antitoxin system</keyword>
<dbReference type="RefSeq" id="WP_048496814.1">
    <property type="nucleotide sequence ID" value="NZ_LFBU01000001.1"/>
</dbReference>
<dbReference type="STRING" id="1658765.Msub_13117"/>
<dbReference type="InterPro" id="IPR007712">
    <property type="entry name" value="RelE/ParE_toxin"/>
</dbReference>
<name>A0A0J7JEK0_9GAMM</name>
<evidence type="ECO:0000256" key="3">
    <source>
        <dbReference type="PIRNR" id="PIRNR029218"/>
    </source>
</evidence>
<comment type="caution">
    <text evidence="4">The sequence shown here is derived from an EMBL/GenBank/DDBJ whole genome shotgun (WGS) entry which is preliminary data.</text>
</comment>
<dbReference type="OrthoDB" id="516834at2"/>
<dbReference type="Proteomes" id="UP000036102">
    <property type="component" value="Unassembled WGS sequence"/>
</dbReference>
<dbReference type="PIRSF" id="PIRSF029218">
    <property type="entry name" value="ParE"/>
    <property type="match status" value="1"/>
</dbReference>
<sequence length="98" mass="11467">MPSFKLSRKAKADLKSIALYTEREWGRDQRNHYVLQFDQCFHLLADNPNLGQACNEISPGYRQYPQGSHIIFYRLATEGIVEIIRILHKRMLPEGHLL</sequence>
<dbReference type="AlphaFoldDB" id="A0A0J7JEK0"/>
<dbReference type="PANTHER" id="PTHR33755:SF9">
    <property type="entry name" value="TOXIN PARE1"/>
    <property type="match status" value="1"/>
</dbReference>
<dbReference type="EMBL" id="LFBU01000001">
    <property type="protein sequence ID" value="KMQ76903.1"/>
    <property type="molecule type" value="Genomic_DNA"/>
</dbReference>
<organism evidence="4 5">
    <name type="scientific">Marinobacter subterrani</name>
    <dbReference type="NCBI Taxonomy" id="1658765"/>
    <lineage>
        <taxon>Bacteria</taxon>
        <taxon>Pseudomonadati</taxon>
        <taxon>Pseudomonadota</taxon>
        <taxon>Gammaproteobacteria</taxon>
        <taxon>Pseudomonadales</taxon>
        <taxon>Marinobacteraceae</taxon>
        <taxon>Marinobacter</taxon>
    </lineage>
</organism>
<evidence type="ECO:0000313" key="5">
    <source>
        <dbReference type="Proteomes" id="UP000036102"/>
    </source>
</evidence>
<dbReference type="Gene3D" id="3.30.2310.20">
    <property type="entry name" value="RelE-like"/>
    <property type="match status" value="1"/>
</dbReference>
<dbReference type="Pfam" id="PF05016">
    <property type="entry name" value="ParE_toxin"/>
    <property type="match status" value="1"/>
</dbReference>
<proteinExistence type="inferred from homology"/>
<evidence type="ECO:0000313" key="4">
    <source>
        <dbReference type="EMBL" id="KMQ76903.1"/>
    </source>
</evidence>
<gene>
    <name evidence="4" type="ORF">Msub_13117</name>
</gene>
<dbReference type="PATRIC" id="fig|1658765.3.peg.3148"/>
<protein>
    <recommendedName>
        <fullName evidence="3">Toxin</fullName>
    </recommendedName>
</protein>
<accession>A0A0J7JEK0</accession>
<keyword evidence="5" id="KW-1185">Reference proteome</keyword>
<dbReference type="InterPro" id="IPR051803">
    <property type="entry name" value="TA_system_RelE-like_toxin"/>
</dbReference>
<dbReference type="PANTHER" id="PTHR33755">
    <property type="entry name" value="TOXIN PARE1-RELATED"/>
    <property type="match status" value="1"/>
</dbReference>
<evidence type="ECO:0000256" key="1">
    <source>
        <dbReference type="ARBA" id="ARBA00006226"/>
    </source>
</evidence>
<dbReference type="InterPro" id="IPR028344">
    <property type="entry name" value="ParE1/4"/>
</dbReference>
<dbReference type="InterPro" id="IPR035093">
    <property type="entry name" value="RelE/ParE_toxin_dom_sf"/>
</dbReference>